<feature type="region of interest" description="Disordered" evidence="1">
    <location>
        <begin position="54"/>
        <end position="75"/>
    </location>
</feature>
<gene>
    <name evidence="2" type="ORF">FAZ98_31805</name>
</gene>
<sequence length="114" mass="13056">MYLYIRGRRATSKPHRIPTPPVRAERVFHFYAMKRSQPLESHMYGDPMAILERKQAQEERQRKRGTLHAKSGWSDARKRAEALFTDFADSAAQPSTSRILRNGDRPGASTGKNT</sequence>
<dbReference type="KEGG" id="pacs:FAZ98_31805"/>
<reference evidence="2 3" key="1">
    <citation type="submission" date="2019-12" db="EMBL/GenBank/DDBJ databases">
        <title>Paraburkholderia acidiphila 7Q-K02 sp. nov and Paraburkholderia acidisoli DHF22 sp. nov., two strains isolated from forest soil.</title>
        <authorList>
            <person name="Gao Z."/>
            <person name="Qiu L."/>
        </authorList>
    </citation>
    <scope>NUCLEOTIDE SEQUENCE [LARGE SCALE GENOMIC DNA]</scope>
    <source>
        <strain evidence="2 3">DHF22</strain>
    </source>
</reference>
<evidence type="ECO:0000256" key="1">
    <source>
        <dbReference type="SAM" id="MobiDB-lite"/>
    </source>
</evidence>
<feature type="region of interest" description="Disordered" evidence="1">
    <location>
        <begin position="92"/>
        <end position="114"/>
    </location>
</feature>
<keyword evidence="3" id="KW-1185">Reference proteome</keyword>
<dbReference type="Proteomes" id="UP000433577">
    <property type="component" value="Chromosome 4"/>
</dbReference>
<dbReference type="AlphaFoldDB" id="A0A7Z2GR03"/>
<dbReference type="OrthoDB" id="9120463at2"/>
<evidence type="ECO:0000313" key="2">
    <source>
        <dbReference type="EMBL" id="QGZ66373.1"/>
    </source>
</evidence>
<proteinExistence type="predicted"/>
<protein>
    <submittedName>
        <fullName evidence="2">Uncharacterized protein</fullName>
    </submittedName>
</protein>
<organism evidence="2 3">
    <name type="scientific">Paraburkholderia acidisoli</name>
    <dbReference type="NCBI Taxonomy" id="2571748"/>
    <lineage>
        <taxon>Bacteria</taxon>
        <taxon>Pseudomonadati</taxon>
        <taxon>Pseudomonadota</taxon>
        <taxon>Betaproteobacteria</taxon>
        <taxon>Burkholderiales</taxon>
        <taxon>Burkholderiaceae</taxon>
        <taxon>Paraburkholderia</taxon>
    </lineage>
</organism>
<accession>A0A7Z2GR03</accession>
<name>A0A7Z2GR03_9BURK</name>
<evidence type="ECO:0000313" key="3">
    <source>
        <dbReference type="Proteomes" id="UP000433577"/>
    </source>
</evidence>
<dbReference type="EMBL" id="CP046916">
    <property type="protein sequence ID" value="QGZ66373.1"/>
    <property type="molecule type" value="Genomic_DNA"/>
</dbReference>